<keyword evidence="4" id="KW-0547">Nucleotide-binding</keyword>
<feature type="domain" description="Protein kinase" evidence="9">
    <location>
        <begin position="1"/>
        <end position="86"/>
    </location>
</feature>
<dbReference type="PROSITE" id="PS00109">
    <property type="entry name" value="PROTEIN_KINASE_TYR"/>
    <property type="match status" value="1"/>
</dbReference>
<dbReference type="AlphaFoldDB" id="A0A1R3IXK7"/>
<keyword evidence="6" id="KW-0067">ATP-binding</keyword>
<dbReference type="EMBL" id="AWUE01017341">
    <property type="protein sequence ID" value="OMO87293.1"/>
    <property type="molecule type" value="Genomic_DNA"/>
</dbReference>
<evidence type="ECO:0000256" key="4">
    <source>
        <dbReference type="ARBA" id="ARBA00022741"/>
    </source>
</evidence>
<reference evidence="11" key="1">
    <citation type="submission" date="2013-09" db="EMBL/GenBank/DDBJ databases">
        <title>Corchorus olitorius genome sequencing.</title>
        <authorList>
            <person name="Alam M."/>
            <person name="Haque M.S."/>
            <person name="Islam M.S."/>
            <person name="Emdad E.M."/>
            <person name="Islam M.M."/>
            <person name="Ahmed B."/>
            <person name="Halim A."/>
            <person name="Hossen Q.M.M."/>
            <person name="Hossain M.Z."/>
            <person name="Ahmed R."/>
            <person name="Khan M.M."/>
            <person name="Islam R."/>
            <person name="Rashid M.M."/>
            <person name="Khan S.A."/>
            <person name="Rahman M.S."/>
            <person name="Alam M."/>
            <person name="Yahiya A.S."/>
            <person name="Khan M.S."/>
            <person name="Azam M.S."/>
            <person name="Haque T."/>
            <person name="Lashkar M.Z.H."/>
            <person name="Akhand A.I."/>
            <person name="Morshed G."/>
            <person name="Roy S."/>
            <person name="Uddin K.S."/>
            <person name="Rabeya T."/>
            <person name="Hossain A.S."/>
            <person name="Chowdhury A."/>
            <person name="Snigdha A.R."/>
            <person name="Mortoza M.S."/>
            <person name="Matin S.A."/>
            <person name="Hoque S.M.E."/>
            <person name="Islam M.K."/>
            <person name="Roy D.K."/>
            <person name="Haider R."/>
            <person name="Moosa M.M."/>
            <person name="Elias S.M."/>
            <person name="Hasan A.M."/>
            <person name="Jahan S."/>
            <person name="Shafiuddin M."/>
            <person name="Mahmood N."/>
            <person name="Shommy N.S."/>
        </authorList>
    </citation>
    <scope>NUCLEOTIDE SEQUENCE [LARGE SCALE GENOMIC DNA]</scope>
    <source>
        <strain evidence="11">cv. O-4</strain>
    </source>
</reference>
<dbReference type="InterPro" id="IPR008266">
    <property type="entry name" value="Tyr_kinase_AS"/>
</dbReference>
<evidence type="ECO:0000313" key="11">
    <source>
        <dbReference type="Proteomes" id="UP000187203"/>
    </source>
</evidence>
<dbReference type="PANTHER" id="PTHR48005">
    <property type="entry name" value="LEUCINE RICH REPEAT KINASE 2"/>
    <property type="match status" value="1"/>
</dbReference>
<dbReference type="PROSITE" id="PS50011">
    <property type="entry name" value="PROTEIN_KINASE_DOM"/>
    <property type="match status" value="1"/>
</dbReference>
<keyword evidence="11" id="KW-1185">Reference proteome</keyword>
<keyword evidence="3" id="KW-0808">Transferase</keyword>
<evidence type="ECO:0000256" key="6">
    <source>
        <dbReference type="ARBA" id="ARBA00022840"/>
    </source>
</evidence>
<accession>A0A1R3IXK7</accession>
<organism evidence="10 11">
    <name type="scientific">Corchorus olitorius</name>
    <dbReference type="NCBI Taxonomy" id="93759"/>
    <lineage>
        <taxon>Eukaryota</taxon>
        <taxon>Viridiplantae</taxon>
        <taxon>Streptophyta</taxon>
        <taxon>Embryophyta</taxon>
        <taxon>Tracheophyta</taxon>
        <taxon>Spermatophyta</taxon>
        <taxon>Magnoliopsida</taxon>
        <taxon>eudicotyledons</taxon>
        <taxon>Gunneridae</taxon>
        <taxon>Pentapetalae</taxon>
        <taxon>rosids</taxon>
        <taxon>malvids</taxon>
        <taxon>Malvales</taxon>
        <taxon>Malvaceae</taxon>
        <taxon>Grewioideae</taxon>
        <taxon>Apeibeae</taxon>
        <taxon>Corchorus</taxon>
    </lineage>
</organism>
<keyword evidence="5" id="KW-0418">Kinase</keyword>
<dbReference type="InterPro" id="IPR051420">
    <property type="entry name" value="Ser_Thr_Kinases_DiverseReg"/>
</dbReference>
<dbReference type="Proteomes" id="UP000187203">
    <property type="component" value="Unassembled WGS sequence"/>
</dbReference>
<evidence type="ECO:0000256" key="2">
    <source>
        <dbReference type="ARBA" id="ARBA00022527"/>
    </source>
</evidence>
<evidence type="ECO:0000256" key="8">
    <source>
        <dbReference type="ARBA" id="ARBA00048679"/>
    </source>
</evidence>
<dbReference type="InterPro" id="IPR000719">
    <property type="entry name" value="Prot_kinase_dom"/>
</dbReference>
<evidence type="ECO:0000256" key="5">
    <source>
        <dbReference type="ARBA" id="ARBA00022777"/>
    </source>
</evidence>
<comment type="catalytic activity">
    <reaction evidence="8">
        <text>L-seryl-[protein] + ATP = O-phospho-L-seryl-[protein] + ADP + H(+)</text>
        <dbReference type="Rhea" id="RHEA:17989"/>
        <dbReference type="Rhea" id="RHEA-COMP:9863"/>
        <dbReference type="Rhea" id="RHEA-COMP:11604"/>
        <dbReference type="ChEBI" id="CHEBI:15378"/>
        <dbReference type="ChEBI" id="CHEBI:29999"/>
        <dbReference type="ChEBI" id="CHEBI:30616"/>
        <dbReference type="ChEBI" id="CHEBI:83421"/>
        <dbReference type="ChEBI" id="CHEBI:456216"/>
        <dbReference type="EC" id="2.7.11.1"/>
    </reaction>
</comment>
<protein>
    <recommendedName>
        <fullName evidence="1">non-specific serine/threonine protein kinase</fullName>
        <ecNumber evidence="1">2.7.11.1</ecNumber>
    </recommendedName>
</protein>
<dbReference type="Pfam" id="PF00069">
    <property type="entry name" value="Pkinase"/>
    <property type="match status" value="1"/>
</dbReference>
<dbReference type="GO" id="GO:0005524">
    <property type="term" value="F:ATP binding"/>
    <property type="evidence" value="ECO:0007669"/>
    <property type="project" value="UniProtKB-KW"/>
</dbReference>
<name>A0A1R3IXK7_9ROSI</name>
<evidence type="ECO:0000256" key="3">
    <source>
        <dbReference type="ARBA" id="ARBA00022679"/>
    </source>
</evidence>
<dbReference type="InterPro" id="IPR011009">
    <property type="entry name" value="Kinase-like_dom_sf"/>
</dbReference>
<gene>
    <name evidence="10" type="ORF">COLO4_20709</name>
</gene>
<dbReference type="Gene3D" id="1.10.510.10">
    <property type="entry name" value="Transferase(Phosphotransferase) domain 1"/>
    <property type="match status" value="1"/>
</dbReference>
<dbReference type="GO" id="GO:0004674">
    <property type="term" value="F:protein serine/threonine kinase activity"/>
    <property type="evidence" value="ECO:0007669"/>
    <property type="project" value="UniProtKB-KW"/>
</dbReference>
<evidence type="ECO:0000259" key="9">
    <source>
        <dbReference type="PROSITE" id="PS50011"/>
    </source>
</evidence>
<comment type="caution">
    <text evidence="10">The sequence shown here is derived from an EMBL/GenBank/DDBJ whole genome shotgun (WGS) entry which is preliminary data.</text>
</comment>
<evidence type="ECO:0000256" key="7">
    <source>
        <dbReference type="ARBA" id="ARBA00047899"/>
    </source>
</evidence>
<evidence type="ECO:0000313" key="10">
    <source>
        <dbReference type="EMBL" id="OMO87293.1"/>
    </source>
</evidence>
<dbReference type="OrthoDB" id="1901179at2759"/>
<keyword evidence="2" id="KW-0723">Serine/threonine-protein kinase</keyword>
<sequence>MVKGLANALSYMHHECSPPIVHRDISSNNVLLDSDFEAHVSDFGTARLLKPDSSNWTSIAGTFGYIAPGFSLETIVWSALLEIRKD</sequence>
<evidence type="ECO:0000256" key="1">
    <source>
        <dbReference type="ARBA" id="ARBA00012513"/>
    </source>
</evidence>
<dbReference type="PANTHER" id="PTHR48005:SF70">
    <property type="entry name" value="MDIS1-INTERACTING RECEPTOR LIKE KINASE 2-LIKE"/>
    <property type="match status" value="1"/>
</dbReference>
<dbReference type="EC" id="2.7.11.1" evidence="1"/>
<dbReference type="SUPFAM" id="SSF56112">
    <property type="entry name" value="Protein kinase-like (PK-like)"/>
    <property type="match status" value="1"/>
</dbReference>
<proteinExistence type="predicted"/>
<comment type="catalytic activity">
    <reaction evidence="7">
        <text>L-threonyl-[protein] + ATP = O-phospho-L-threonyl-[protein] + ADP + H(+)</text>
        <dbReference type="Rhea" id="RHEA:46608"/>
        <dbReference type="Rhea" id="RHEA-COMP:11060"/>
        <dbReference type="Rhea" id="RHEA-COMP:11605"/>
        <dbReference type="ChEBI" id="CHEBI:15378"/>
        <dbReference type="ChEBI" id="CHEBI:30013"/>
        <dbReference type="ChEBI" id="CHEBI:30616"/>
        <dbReference type="ChEBI" id="CHEBI:61977"/>
        <dbReference type="ChEBI" id="CHEBI:456216"/>
        <dbReference type="EC" id="2.7.11.1"/>
    </reaction>
</comment>